<name>A0A0A8Y5T5_ARUDO</name>
<sequence length="8" mass="934">MTSIIQIE</sequence>
<proteinExistence type="predicted"/>
<dbReference type="EMBL" id="GBRH01278553">
    <property type="protein sequence ID" value="JAD19342.1"/>
    <property type="molecule type" value="Transcribed_RNA"/>
</dbReference>
<organism evidence="1">
    <name type="scientific">Arundo donax</name>
    <name type="common">Giant reed</name>
    <name type="synonym">Donax arundinaceus</name>
    <dbReference type="NCBI Taxonomy" id="35708"/>
    <lineage>
        <taxon>Eukaryota</taxon>
        <taxon>Viridiplantae</taxon>
        <taxon>Streptophyta</taxon>
        <taxon>Embryophyta</taxon>
        <taxon>Tracheophyta</taxon>
        <taxon>Spermatophyta</taxon>
        <taxon>Magnoliopsida</taxon>
        <taxon>Liliopsida</taxon>
        <taxon>Poales</taxon>
        <taxon>Poaceae</taxon>
        <taxon>PACMAD clade</taxon>
        <taxon>Arundinoideae</taxon>
        <taxon>Arundineae</taxon>
        <taxon>Arundo</taxon>
    </lineage>
</organism>
<protein>
    <submittedName>
        <fullName evidence="1">Uncharacterized protein</fullName>
    </submittedName>
</protein>
<reference evidence="1" key="1">
    <citation type="submission" date="2014-09" db="EMBL/GenBank/DDBJ databases">
        <authorList>
            <person name="Magalhaes I.L.F."/>
            <person name="Oliveira U."/>
            <person name="Santos F.R."/>
            <person name="Vidigal T.H.D.A."/>
            <person name="Brescovit A.D."/>
            <person name="Santos A.J."/>
        </authorList>
    </citation>
    <scope>NUCLEOTIDE SEQUENCE</scope>
    <source>
        <tissue evidence="1">Shoot tissue taken approximately 20 cm above the soil surface</tissue>
    </source>
</reference>
<reference evidence="1" key="2">
    <citation type="journal article" date="2015" name="Data Brief">
        <title>Shoot transcriptome of the giant reed, Arundo donax.</title>
        <authorList>
            <person name="Barrero R.A."/>
            <person name="Guerrero F.D."/>
            <person name="Moolhuijzen P."/>
            <person name="Goolsby J.A."/>
            <person name="Tidwell J."/>
            <person name="Bellgard S.E."/>
            <person name="Bellgard M.I."/>
        </authorList>
    </citation>
    <scope>NUCLEOTIDE SEQUENCE</scope>
    <source>
        <tissue evidence="1">Shoot tissue taken approximately 20 cm above the soil surface</tissue>
    </source>
</reference>
<accession>A0A0A8Y5T5</accession>
<evidence type="ECO:0000313" key="1">
    <source>
        <dbReference type="EMBL" id="JAD19342.1"/>
    </source>
</evidence>